<dbReference type="KEGG" id="mhu:Mhun_1794"/>
<evidence type="ECO:0000313" key="1">
    <source>
        <dbReference type="EMBL" id="ABD41515.1"/>
    </source>
</evidence>
<dbReference type="STRING" id="323259.Mhun_1794"/>
<dbReference type="Proteomes" id="UP000001941">
    <property type="component" value="Chromosome"/>
</dbReference>
<sequence>MKIQAVLLLLIMLFLVPGGVVSEENQSAQNNTTSANLTDVPIIPDISPQEKLMNRAFEARAFALEKGKDTALAEFSNPSGQFNSEGMIIIAYGTDGVLLADSTRPGEVGSRFIADDHDAGQVRMMRDLATTGGGLYTDAATGNSWFVSDVDGSWWICAAITRNAGKQP</sequence>
<gene>
    <name evidence="1" type="ordered locus">Mhun_1794</name>
</gene>
<dbReference type="EnsemblBacteria" id="ABD41515">
    <property type="protein sequence ID" value="ABD41515"/>
    <property type="gene ID" value="Mhun_1794"/>
</dbReference>
<dbReference type="RefSeq" id="WP_011448779.1">
    <property type="nucleotide sequence ID" value="NC_007796.1"/>
</dbReference>
<name>Q2FKX1_METHJ</name>
<dbReference type="eggNOG" id="arCOG03007">
    <property type="taxonomic scope" value="Archaea"/>
</dbReference>
<keyword evidence="2" id="KW-1185">Reference proteome</keyword>
<dbReference type="HOGENOM" id="CLU_081845_1_0_2"/>
<reference evidence="2" key="1">
    <citation type="journal article" date="2016" name="Stand. Genomic Sci.">
        <title>Complete genome sequence of Methanospirillum hungatei type strain JF1.</title>
        <authorList>
            <person name="Gunsalus R.P."/>
            <person name="Cook L.E."/>
            <person name="Crable B."/>
            <person name="Rohlin L."/>
            <person name="McDonald E."/>
            <person name="Mouttaki H."/>
            <person name="Sieber J.R."/>
            <person name="Poweleit N."/>
            <person name="Zhou H."/>
            <person name="Lapidus A.L."/>
            <person name="Daligault H.E."/>
            <person name="Land M."/>
            <person name="Gilna P."/>
            <person name="Ivanova N."/>
            <person name="Kyrpides N."/>
            <person name="Culley D.E."/>
            <person name="McInerney M.J."/>
        </authorList>
    </citation>
    <scope>NUCLEOTIDE SEQUENCE [LARGE SCALE GENOMIC DNA]</scope>
    <source>
        <strain evidence="2">ATCC 27890 / DSM 864 / NBRC 100397 / JF-1</strain>
    </source>
</reference>
<dbReference type="OrthoDB" id="117634at2157"/>
<protein>
    <recommendedName>
        <fullName evidence="3">Single Cache domain-containing protein</fullName>
    </recommendedName>
</protein>
<evidence type="ECO:0000313" key="2">
    <source>
        <dbReference type="Proteomes" id="UP000001941"/>
    </source>
</evidence>
<dbReference type="GeneID" id="3924443"/>
<dbReference type="InParanoid" id="Q2FKX1"/>
<organism evidence="1 2">
    <name type="scientific">Methanospirillum hungatei JF-1 (strain ATCC 27890 / DSM 864 / NBRC 100397 / JF-1)</name>
    <dbReference type="NCBI Taxonomy" id="323259"/>
    <lineage>
        <taxon>Archaea</taxon>
        <taxon>Methanobacteriati</taxon>
        <taxon>Methanobacteriota</taxon>
        <taxon>Stenosarchaea group</taxon>
        <taxon>Methanomicrobia</taxon>
        <taxon>Methanomicrobiales</taxon>
        <taxon>Methanospirillaceae</taxon>
        <taxon>Methanospirillum</taxon>
    </lineage>
</organism>
<dbReference type="AlphaFoldDB" id="Q2FKX1"/>
<dbReference type="EMBL" id="CP000254">
    <property type="protein sequence ID" value="ABD41515.1"/>
    <property type="molecule type" value="Genomic_DNA"/>
</dbReference>
<proteinExistence type="predicted"/>
<accession>Q2FKX1</accession>
<evidence type="ECO:0008006" key="3">
    <source>
        <dbReference type="Google" id="ProtNLM"/>
    </source>
</evidence>